<reference evidence="5" key="1">
    <citation type="submission" date="2015-07" db="EMBL/GenBank/DDBJ databases">
        <authorList>
            <person name="Rodrigo-Torres Lidia"/>
            <person name="Arahal R.David."/>
        </authorList>
    </citation>
    <scope>NUCLEOTIDE SEQUENCE [LARGE SCALE GENOMIC DNA]</scope>
    <source>
        <strain evidence="5">CECT 4801</strain>
    </source>
</reference>
<evidence type="ECO:0000313" key="5">
    <source>
        <dbReference type="Proteomes" id="UP000048926"/>
    </source>
</evidence>
<dbReference type="InterPro" id="IPR029044">
    <property type="entry name" value="Nucleotide-diphossugar_trans"/>
</dbReference>
<dbReference type="GO" id="GO:0016757">
    <property type="term" value="F:glycosyltransferase activity"/>
    <property type="evidence" value="ECO:0007669"/>
    <property type="project" value="UniProtKB-KW"/>
</dbReference>
<dbReference type="OrthoDB" id="9783791at2"/>
<evidence type="ECO:0000256" key="3">
    <source>
        <dbReference type="ARBA" id="ARBA00022679"/>
    </source>
</evidence>
<dbReference type="EMBL" id="CXST01000001">
    <property type="protein sequence ID" value="CTQ43764.1"/>
    <property type="molecule type" value="Genomic_DNA"/>
</dbReference>
<gene>
    <name evidence="4" type="ORF">LAL4801_02206</name>
</gene>
<keyword evidence="2" id="KW-0328">Glycosyltransferase</keyword>
<accession>A0A0M6Y233</accession>
<proteinExistence type="inferred from homology"/>
<name>A0A0M6Y233_9HYPH</name>
<protein>
    <submittedName>
        <fullName evidence="4">Uncharacterized protein</fullName>
    </submittedName>
</protein>
<evidence type="ECO:0000256" key="2">
    <source>
        <dbReference type="ARBA" id="ARBA00022676"/>
    </source>
</evidence>
<dbReference type="Proteomes" id="UP000048926">
    <property type="component" value="Unassembled WGS sequence"/>
</dbReference>
<evidence type="ECO:0000256" key="1">
    <source>
        <dbReference type="ARBA" id="ARBA00006739"/>
    </source>
</evidence>
<keyword evidence="3" id="KW-0808">Transferase</keyword>
<dbReference type="PANTHER" id="PTHR43179:SF12">
    <property type="entry name" value="GALACTOFURANOSYLTRANSFERASE GLFT2"/>
    <property type="match status" value="1"/>
</dbReference>
<sequence>MEPVVTLEGVKKLPARAERQAPALKAQGSAGAQVPLDGHSVLYVNLDRETLLIAGVGEAFAGGVPAILNEDPKMVVPCTVTVLPAGNGLSGKKRPFIAILSPVPGSATRPDRVTIRSQGHAYPYGVRHQAEDLKSFLNSVGELSPQSVPDIVDGLVQALLGAGTTPQAMQTAARLVDAVAGRDGFIEVLGVFDAGDIYLQGWAKGMPVGTSRVFVFDGALKLGQLAGSLFERKDTGGKAHGFAGLLEVEGGLDTAQLRKVFFRGRAGWSVVEVHEHRTMPPARALPSHIRALLPKLSPAGDGRARLELAGRRFDGRETVSELDVPVRVGIDFSASLDRAGVLLSGWLLNPEDRVETVFLRSGCMSCRLDTRWTTQLRPDVTSAFETLSPFLNGPDALQRHGFLVHVPAEEMSGTEGTYLEIVLKDGRSAFAPLALGRASPRSALRRLLSGLDPATAFRPDFLERHLLPVLQANDAPEPVIVETIDFGAVDENAAFALVIGLDGNFEKSRVLLSLCALDPLLRRAPVVLVASQDEALEQVEDFRQLAGFYGLAVRLVLADHVEDALDALQAGVEASPAETVVCLSSGVLPRGSGWLEPLLAAFQAQDATCIAAPTLLYEDETIRWGGAWIEPEDGRYLLKQHYLGYPRRTLHGADVSPVAAAPFDCCVLPRSALAEAGGFSRKYLGTDEKGLDAALRLKLSGIGSLWVPQVEMIHAEDGRPGERSWKKLVSELDRRSFERTWSPFLADLAEDIR</sequence>
<dbReference type="SUPFAM" id="SSF53448">
    <property type="entry name" value="Nucleotide-diphospho-sugar transferases"/>
    <property type="match status" value="1"/>
</dbReference>
<dbReference type="RefSeq" id="WP_055656000.1">
    <property type="nucleotide sequence ID" value="NZ_CXST01000001.1"/>
</dbReference>
<comment type="similarity">
    <text evidence="1">Belongs to the glycosyltransferase 2 family.</text>
</comment>
<organism evidence="4 5">
    <name type="scientific">Roseibium aggregatum</name>
    <dbReference type="NCBI Taxonomy" id="187304"/>
    <lineage>
        <taxon>Bacteria</taxon>
        <taxon>Pseudomonadati</taxon>
        <taxon>Pseudomonadota</taxon>
        <taxon>Alphaproteobacteria</taxon>
        <taxon>Hyphomicrobiales</taxon>
        <taxon>Stappiaceae</taxon>
        <taxon>Roseibium</taxon>
    </lineage>
</organism>
<evidence type="ECO:0000313" key="4">
    <source>
        <dbReference type="EMBL" id="CTQ43764.1"/>
    </source>
</evidence>
<dbReference type="STRING" id="187304.B0E33_18445"/>
<dbReference type="PANTHER" id="PTHR43179">
    <property type="entry name" value="RHAMNOSYLTRANSFERASE WBBL"/>
    <property type="match status" value="1"/>
</dbReference>
<dbReference type="Gene3D" id="3.90.550.10">
    <property type="entry name" value="Spore Coat Polysaccharide Biosynthesis Protein SpsA, Chain A"/>
    <property type="match status" value="1"/>
</dbReference>
<keyword evidence="5" id="KW-1185">Reference proteome</keyword>
<dbReference type="AlphaFoldDB" id="A0A0M6Y233"/>